<feature type="compositionally biased region" description="Basic residues" evidence="10">
    <location>
        <begin position="186"/>
        <end position="199"/>
    </location>
</feature>
<feature type="compositionally biased region" description="Polar residues" evidence="10">
    <location>
        <begin position="599"/>
        <end position="609"/>
    </location>
</feature>
<dbReference type="Pfam" id="PF17218">
    <property type="entry name" value="CBX7_C"/>
    <property type="match status" value="1"/>
</dbReference>
<keyword evidence="4" id="KW-0805">Transcription regulation</keyword>
<dbReference type="InterPro" id="IPR001759">
    <property type="entry name" value="PTX_dom"/>
</dbReference>
<keyword evidence="7" id="KW-0325">Glycoprotein</keyword>
<dbReference type="PROSITE" id="PS50013">
    <property type="entry name" value="CHROMO_2"/>
    <property type="match status" value="1"/>
</dbReference>
<dbReference type="GO" id="GO:0000122">
    <property type="term" value="P:negative regulation of transcription by RNA polymerase II"/>
    <property type="evidence" value="ECO:0007669"/>
    <property type="project" value="TreeGrafter"/>
</dbReference>
<name>A0A6P8EWU3_CLUHA</name>
<evidence type="ECO:0000256" key="3">
    <source>
        <dbReference type="ARBA" id="ARBA00022837"/>
    </source>
</evidence>
<dbReference type="SMART" id="SM00159">
    <property type="entry name" value="PTX"/>
    <property type="match status" value="1"/>
</dbReference>
<dbReference type="Pfam" id="PF00354">
    <property type="entry name" value="Pentaxin"/>
    <property type="match status" value="1"/>
</dbReference>
<evidence type="ECO:0000256" key="7">
    <source>
        <dbReference type="ARBA" id="ARBA00023180"/>
    </source>
</evidence>
<keyword evidence="3" id="KW-0106">Calcium</keyword>
<evidence type="ECO:0000313" key="14">
    <source>
        <dbReference type="RefSeq" id="XP_031416566.1"/>
    </source>
</evidence>
<dbReference type="PANTHER" id="PTHR46389">
    <property type="entry name" value="POLYCOMB GROUP PROTEIN PC"/>
    <property type="match status" value="1"/>
</dbReference>
<feature type="compositionally biased region" description="Polar residues" evidence="10">
    <location>
        <begin position="327"/>
        <end position="339"/>
    </location>
</feature>
<organism evidence="13 14">
    <name type="scientific">Clupea harengus</name>
    <name type="common">Atlantic herring</name>
    <dbReference type="NCBI Taxonomy" id="7950"/>
    <lineage>
        <taxon>Eukaryota</taxon>
        <taxon>Metazoa</taxon>
        <taxon>Chordata</taxon>
        <taxon>Craniata</taxon>
        <taxon>Vertebrata</taxon>
        <taxon>Euteleostomi</taxon>
        <taxon>Actinopterygii</taxon>
        <taxon>Neopterygii</taxon>
        <taxon>Teleostei</taxon>
        <taxon>Clupei</taxon>
        <taxon>Clupeiformes</taxon>
        <taxon>Clupeoidei</taxon>
        <taxon>Clupeidae</taxon>
        <taxon>Clupea</taxon>
    </lineage>
</organism>
<evidence type="ECO:0000256" key="2">
    <source>
        <dbReference type="ARBA" id="ARBA00022491"/>
    </source>
</evidence>
<dbReference type="InterPro" id="IPR023780">
    <property type="entry name" value="Chromo_domain"/>
</dbReference>
<feature type="region of interest" description="Disordered" evidence="10">
    <location>
        <begin position="1022"/>
        <end position="1042"/>
    </location>
</feature>
<dbReference type="InterPro" id="IPR052458">
    <property type="entry name" value="PcG_PRC1-like_component"/>
</dbReference>
<feature type="region of interest" description="Disordered" evidence="10">
    <location>
        <begin position="458"/>
        <end position="497"/>
    </location>
</feature>
<gene>
    <name evidence="14" type="primary">LOC105912871</name>
</gene>
<dbReference type="InterPro" id="IPR013320">
    <property type="entry name" value="ConA-like_dom_sf"/>
</dbReference>
<feature type="region of interest" description="Disordered" evidence="10">
    <location>
        <begin position="798"/>
        <end position="826"/>
    </location>
</feature>
<evidence type="ECO:0000256" key="5">
    <source>
        <dbReference type="ARBA" id="ARBA00023157"/>
    </source>
</evidence>
<feature type="domain" description="Pentraxin (PTX)" evidence="12">
    <location>
        <begin position="831"/>
        <end position="1033"/>
    </location>
</feature>
<evidence type="ECO:0000313" key="13">
    <source>
        <dbReference type="Proteomes" id="UP000515152"/>
    </source>
</evidence>
<dbReference type="CDD" id="cd18648">
    <property type="entry name" value="CD_Cbx6"/>
    <property type="match status" value="1"/>
</dbReference>
<dbReference type="GO" id="GO:0035102">
    <property type="term" value="C:PRC1 complex"/>
    <property type="evidence" value="ECO:0007669"/>
    <property type="project" value="TreeGrafter"/>
</dbReference>
<feature type="domain" description="Chromo" evidence="11">
    <location>
        <begin position="52"/>
        <end position="110"/>
    </location>
</feature>
<feature type="region of interest" description="Disordered" evidence="10">
    <location>
        <begin position="124"/>
        <end position="228"/>
    </location>
</feature>
<dbReference type="Proteomes" id="UP000515152">
    <property type="component" value="Chromosome 23"/>
</dbReference>
<keyword evidence="13" id="KW-1185">Reference proteome</keyword>
<dbReference type="Gene3D" id="2.60.120.200">
    <property type="match status" value="1"/>
</dbReference>
<evidence type="ECO:0000259" key="11">
    <source>
        <dbReference type="PROSITE" id="PS50013"/>
    </source>
</evidence>
<dbReference type="InterPro" id="IPR023779">
    <property type="entry name" value="Chromodomain_CS"/>
</dbReference>
<dbReference type="RefSeq" id="XP_031416566.1">
    <property type="nucleotide sequence ID" value="XM_031560706.2"/>
</dbReference>
<feature type="disulfide bond" evidence="9">
    <location>
        <begin position="863"/>
        <end position="922"/>
    </location>
</feature>
<dbReference type="KEGG" id="char:105912871"/>
<dbReference type="PANTHER" id="PTHR46389:SF4">
    <property type="entry name" value="CHROMOBOX PROTEIN HOMOLOG 6"/>
    <property type="match status" value="1"/>
</dbReference>
<dbReference type="PROSITE" id="PS51828">
    <property type="entry name" value="PTX_2"/>
    <property type="match status" value="1"/>
</dbReference>
<accession>A0A6P8EWU3</accession>
<dbReference type="SUPFAM" id="SSF49899">
    <property type="entry name" value="Concanavalin A-like lectins/glucanases"/>
    <property type="match status" value="1"/>
</dbReference>
<dbReference type="InterPro" id="IPR000953">
    <property type="entry name" value="Chromo/chromo_shadow_dom"/>
</dbReference>
<dbReference type="SUPFAM" id="SSF54160">
    <property type="entry name" value="Chromo domain-like"/>
    <property type="match status" value="1"/>
</dbReference>
<keyword evidence="8" id="KW-0539">Nucleus</keyword>
<dbReference type="Gene3D" id="2.40.50.40">
    <property type="match status" value="1"/>
</dbReference>
<dbReference type="GO" id="GO:0000785">
    <property type="term" value="C:chromatin"/>
    <property type="evidence" value="ECO:0007669"/>
    <property type="project" value="TreeGrafter"/>
</dbReference>
<keyword evidence="2" id="KW-0678">Repressor</keyword>
<feature type="region of interest" description="Disordered" evidence="10">
    <location>
        <begin position="599"/>
        <end position="646"/>
    </location>
</feature>
<keyword evidence="5 9" id="KW-1015">Disulfide bond</keyword>
<dbReference type="AlphaFoldDB" id="A0A6P8EWU3"/>
<dbReference type="Pfam" id="PF00385">
    <property type="entry name" value="Chromo"/>
    <property type="match status" value="1"/>
</dbReference>
<dbReference type="InterPro" id="IPR016197">
    <property type="entry name" value="Chromo-like_dom_sf"/>
</dbReference>
<evidence type="ECO:0000256" key="9">
    <source>
        <dbReference type="PROSITE-ProRule" id="PRU01172"/>
    </source>
</evidence>
<evidence type="ECO:0000259" key="12">
    <source>
        <dbReference type="PROSITE" id="PS51828"/>
    </source>
</evidence>
<comment type="subcellular location">
    <subcellularLocation>
        <location evidence="1">Nucleus</location>
    </subcellularLocation>
</comment>
<feature type="compositionally biased region" description="Low complexity" evidence="10">
    <location>
        <begin position="259"/>
        <end position="282"/>
    </location>
</feature>
<feature type="compositionally biased region" description="Pro residues" evidence="10">
    <location>
        <begin position="368"/>
        <end position="380"/>
    </location>
</feature>
<dbReference type="PROSITE" id="PS00598">
    <property type="entry name" value="CHROMO_1"/>
    <property type="match status" value="1"/>
</dbReference>
<feature type="compositionally biased region" description="Low complexity" evidence="10">
    <location>
        <begin position="635"/>
        <end position="645"/>
    </location>
</feature>
<feature type="region of interest" description="Disordered" evidence="10">
    <location>
        <begin position="248"/>
        <end position="446"/>
    </location>
</feature>
<feature type="compositionally biased region" description="Pro residues" evidence="10">
    <location>
        <begin position="400"/>
        <end position="413"/>
    </location>
</feature>
<keyword evidence="6" id="KW-0804">Transcription</keyword>
<feature type="compositionally biased region" description="Low complexity" evidence="10">
    <location>
        <begin position="803"/>
        <end position="826"/>
    </location>
</feature>
<proteinExistence type="predicted"/>
<dbReference type="SMART" id="SM00298">
    <property type="entry name" value="CHROMO"/>
    <property type="match status" value="1"/>
</dbReference>
<evidence type="ECO:0000256" key="8">
    <source>
        <dbReference type="ARBA" id="ARBA00023242"/>
    </source>
</evidence>
<dbReference type="GO" id="GO:0003682">
    <property type="term" value="F:chromatin binding"/>
    <property type="evidence" value="ECO:0007669"/>
    <property type="project" value="TreeGrafter"/>
</dbReference>
<evidence type="ECO:0000256" key="6">
    <source>
        <dbReference type="ARBA" id="ARBA00023163"/>
    </source>
</evidence>
<dbReference type="FunFam" id="2.60.120.200:FF:000012">
    <property type="entry name" value="neuronal pentraxin receptor"/>
    <property type="match status" value="1"/>
</dbReference>
<evidence type="ECO:0000256" key="1">
    <source>
        <dbReference type="ARBA" id="ARBA00004123"/>
    </source>
</evidence>
<dbReference type="FunFam" id="2.40.50.40:FF:000006">
    <property type="entry name" value="Chromobox protein homolog 7"/>
    <property type="match status" value="1"/>
</dbReference>
<sequence length="1042" mass="111426">MCLFQVTLSSVWFPLPLLRCGTLPHSRPARSSLPAVSGERMESSVAAADRVFAAEAILKRRVRKGRIEYLVKWKGWAIKHSTWEPEDNILDGRLVSAFEQKEREQEMYGPKKRGPKPKTLMLKARAQAGASSSRILPLRQQQQPPKSSPRPASSSSSSSFPSSSSSSSSLSNAKLQSGAAQPKLKKDIHRCHRMSRRPLSRPDPLSQPMGSSGPLTARPPSFSETVRILNRKVKPREVKRGRIILNLKVVDKPAGAGKPPATQRPQVQQPQQPNPAHQPSQAGRQTVPSRNRIIGKSRRFGEVPYRGLPAPLKVPTFPPPPRRTLGAHQTNSDPTRTQPGGTGAAGPSDPSALPTRPPPAGSDRTGPKAPPPPEHLPPPSSEGSRAGPPPSSPLTQHPPLKAPPRAPRPPSDPPSFLDPEDTHTPADSLSPPPSSSPSCSSSSDDGVQILDLSLTHDTERSRPDDHHHHRRCQNDFSSEPHHHGNLSGQEGDPDWHPEMTVRCANVVVTDVTTNLLTVTIKEFCPPPGNATTTSATATCPAASPQQAILPPQAEPFIVVILAAGMVAFVGAVICIIAAVHTGSPSAAVAQPLANNQSLSPDAGAQTLTPGSVPARAGPVDALHGPEANGGEPGSVETPTFYTVTGTTGGGAGRQVTYSRLICTPIPAGECKPKNFQQQQADDPTLYAGEDWGYLRTTADELRQTVLQQEDEILTDQRTIRELTGKLKECERGDVVVVGVGGPGRSAGMWGGKRSEDDHIMARDEAPAEMLAARAVQELERAINQLKGRIEKLESEMGPHAHNHTSTSHAAVLPSGGASSAPSGRAGDAQLQVENLEGELEKKIGPAYALVRSSIPVLHALTVCFWLRPLHARLGTPLSYAVPGQPNELVLLQGKQQPLELIVNDQVAPLPLNVSVGRWQHICVSWHRRGGQWRAYQDGMLRGEGKGVAPGHSIRSGGALILGQEQDIVGGGFDASQALEGELSQLNLWDRTLRPAEVSALAHCTKVLLGNVVPWREQDLEVNGGATKDPGEPCAIQHTSAKE</sequence>
<reference evidence="14" key="1">
    <citation type="submission" date="2025-08" db="UniProtKB">
        <authorList>
            <consortium name="RefSeq"/>
        </authorList>
    </citation>
    <scope>IDENTIFICATION</scope>
</reference>
<protein>
    <submittedName>
        <fullName evidence="14">Uncharacterized protein LOC105912871</fullName>
    </submittedName>
</protein>
<dbReference type="GeneID" id="105912871"/>
<dbReference type="OrthoDB" id="8871962at2759"/>
<dbReference type="PRINTS" id="PR00895">
    <property type="entry name" value="PENTAXIN"/>
</dbReference>
<evidence type="ECO:0000256" key="10">
    <source>
        <dbReference type="SAM" id="MobiDB-lite"/>
    </source>
</evidence>
<dbReference type="InterPro" id="IPR033773">
    <property type="entry name" value="CBX7_C"/>
</dbReference>
<feature type="compositionally biased region" description="Low complexity" evidence="10">
    <location>
        <begin position="131"/>
        <end position="171"/>
    </location>
</feature>
<evidence type="ECO:0000256" key="4">
    <source>
        <dbReference type="ARBA" id="ARBA00023015"/>
    </source>
</evidence>